<keyword evidence="1" id="KW-1133">Transmembrane helix</keyword>
<name>A0ABY4S1B0_9BACL</name>
<keyword evidence="1" id="KW-0472">Membrane</keyword>
<proteinExistence type="predicted"/>
<feature type="transmembrane region" description="Helical" evidence="1">
    <location>
        <begin position="12"/>
        <end position="32"/>
    </location>
</feature>
<keyword evidence="3" id="KW-1185">Reference proteome</keyword>
<dbReference type="Proteomes" id="UP001057134">
    <property type="component" value="Chromosome"/>
</dbReference>
<keyword evidence="1" id="KW-0812">Transmembrane</keyword>
<evidence type="ECO:0000256" key="1">
    <source>
        <dbReference type="SAM" id="Phobius"/>
    </source>
</evidence>
<protein>
    <submittedName>
        <fullName evidence="2">Uncharacterized protein</fullName>
    </submittedName>
</protein>
<gene>
    <name evidence="2" type="ORF">SK3146_06907</name>
</gene>
<reference evidence="2" key="2">
    <citation type="journal article" date="2021" name="J Anim Sci Technol">
        <title>Complete genome sequence of Paenibacillus konkukensis sp. nov. SK3146 as a potential probiotic strain.</title>
        <authorList>
            <person name="Jung H.I."/>
            <person name="Park S."/>
            <person name="Niu K.M."/>
            <person name="Lee S.W."/>
            <person name="Kothari D."/>
            <person name="Yi K.J."/>
            <person name="Kim S.K."/>
        </authorList>
    </citation>
    <scope>NUCLEOTIDE SEQUENCE</scope>
    <source>
        <strain evidence="2">SK3146</strain>
    </source>
</reference>
<sequence length="55" mass="6341">MSFSIMSAFSQIMFVLYALFLLLGLYCLYLFIKLATKGIAALDIYLDEKRNGRRP</sequence>
<reference evidence="2" key="1">
    <citation type="submission" date="2018-02" db="EMBL/GenBank/DDBJ databases">
        <authorList>
            <person name="Kim S.-K."/>
            <person name="Jung H.-I."/>
            <person name="Lee S.-W."/>
        </authorList>
    </citation>
    <scope>NUCLEOTIDE SEQUENCE</scope>
    <source>
        <strain evidence="2">SK3146</strain>
    </source>
</reference>
<accession>A0ABY4S1B0</accession>
<organism evidence="2 3">
    <name type="scientific">Paenibacillus konkukensis</name>
    <dbReference type="NCBI Taxonomy" id="2020716"/>
    <lineage>
        <taxon>Bacteria</taxon>
        <taxon>Bacillati</taxon>
        <taxon>Bacillota</taxon>
        <taxon>Bacilli</taxon>
        <taxon>Bacillales</taxon>
        <taxon>Paenibacillaceae</taxon>
        <taxon>Paenibacillus</taxon>
    </lineage>
</organism>
<dbReference type="RefSeq" id="WP_249863050.1">
    <property type="nucleotide sequence ID" value="NZ_CP027059.1"/>
</dbReference>
<evidence type="ECO:0000313" key="2">
    <source>
        <dbReference type="EMBL" id="UQZ87605.1"/>
    </source>
</evidence>
<dbReference type="EMBL" id="CP027059">
    <property type="protein sequence ID" value="UQZ87605.1"/>
    <property type="molecule type" value="Genomic_DNA"/>
</dbReference>
<evidence type="ECO:0000313" key="3">
    <source>
        <dbReference type="Proteomes" id="UP001057134"/>
    </source>
</evidence>